<evidence type="ECO:0000256" key="9">
    <source>
        <dbReference type="ARBA" id="ARBA00023237"/>
    </source>
</evidence>
<dbReference type="SUPFAM" id="SSF56935">
    <property type="entry name" value="Porins"/>
    <property type="match status" value="1"/>
</dbReference>
<dbReference type="PANTHER" id="PTHR30069">
    <property type="entry name" value="TONB-DEPENDENT OUTER MEMBRANE RECEPTOR"/>
    <property type="match status" value="1"/>
</dbReference>
<evidence type="ECO:0000256" key="8">
    <source>
        <dbReference type="ARBA" id="ARBA00023170"/>
    </source>
</evidence>
<dbReference type="InterPro" id="IPR000531">
    <property type="entry name" value="Beta-barrel_TonB"/>
</dbReference>
<dbReference type="InterPro" id="IPR036942">
    <property type="entry name" value="Beta-barrel_TonB_sf"/>
</dbReference>
<sequence length="664" mass="73855">MSQAKLPTALMSSRIAFLLLLPAIFSPSLQAAEPQPFELGEIVITADAETGADAMTSRISADSIRKFERKDLSEALRLSPGVVTNNNGPRNEAGAYVRGFDLRQTPIFIDGIPVYVPYDGYVDLQRFTTADVADIKVSKGFSSATYGANTLGGAINIVTRKPQKAFEGDLLGGWMQQGGYQSALNTGFRSEHWYLQLGGSFVSQHSYPMSKSFAPTPNENGGNRDNAYRQDWRVSAKIGYMPNKTDEYALGYILQRGEKGNPVYAGTLPAAQQPRRYWQWPEWDKQTIYFIGHTQISKNSYIKERLYFDRFINSLFAYNNGNYNTQNPPSGFQSYYDDYTLGGSLEFGTKLTEKNTLKAALHGKYDRHKEHNAGAPYYTFEDATYSLGLEDTHQFTSRFSVTAGASYDRRSVIKAVDTNTGKSLGGKTFSALNPQIGFFYKLREHGTFHFTVARKSRFPTIKDRYSYRLGAAIPNPDLQPEHAVHYDIGYDGDLTKKLSIHASLFAAMVDNTIQTVANVTPGVFQFQNVGKSQNLGTELGFTCKPCSAIELGTNYTYLDRKNISQPNVKLVDTPKHALFTWADIRPVEWLSIIPSAEYNSSRFSLSTGAGVGAYALLNLKIAIRLPGQTTLSFGANNLCDRNYAITEGYYLAGRTLYANVQVKF</sequence>
<accession>A0ABW0KRC5</accession>
<dbReference type="CDD" id="cd01347">
    <property type="entry name" value="ligand_gated_channel"/>
    <property type="match status" value="1"/>
</dbReference>
<comment type="subcellular location">
    <subcellularLocation>
        <location evidence="1 10">Cell outer membrane</location>
        <topology evidence="1 10">Multi-pass membrane protein</topology>
    </subcellularLocation>
</comment>
<dbReference type="PROSITE" id="PS52016">
    <property type="entry name" value="TONB_DEPENDENT_REC_3"/>
    <property type="match status" value="1"/>
</dbReference>
<evidence type="ECO:0000256" key="4">
    <source>
        <dbReference type="ARBA" id="ARBA00022692"/>
    </source>
</evidence>
<keyword evidence="3 10" id="KW-1134">Transmembrane beta strand</keyword>
<feature type="signal peptide" evidence="12">
    <location>
        <begin position="1"/>
        <end position="31"/>
    </location>
</feature>
<dbReference type="Pfam" id="PF00593">
    <property type="entry name" value="TonB_dep_Rec_b-barrel"/>
    <property type="match status" value="1"/>
</dbReference>
<keyword evidence="5 12" id="KW-0732">Signal</keyword>
<evidence type="ECO:0000256" key="10">
    <source>
        <dbReference type="PROSITE-ProRule" id="PRU01360"/>
    </source>
</evidence>
<dbReference type="PANTHER" id="PTHR30069:SF29">
    <property type="entry name" value="HEMOGLOBIN AND HEMOGLOBIN-HAPTOGLOBIN-BINDING PROTEIN 1-RELATED"/>
    <property type="match status" value="1"/>
</dbReference>
<dbReference type="Pfam" id="PF07715">
    <property type="entry name" value="Plug"/>
    <property type="match status" value="1"/>
</dbReference>
<reference evidence="16" key="1">
    <citation type="journal article" date="2019" name="Int. J. Syst. Evol. Microbiol.">
        <title>The Global Catalogue of Microorganisms (GCM) 10K type strain sequencing project: providing services to taxonomists for standard genome sequencing and annotation.</title>
        <authorList>
            <consortium name="The Broad Institute Genomics Platform"/>
            <consortium name="The Broad Institute Genome Sequencing Center for Infectious Disease"/>
            <person name="Wu L."/>
            <person name="Ma J."/>
        </authorList>
    </citation>
    <scope>NUCLEOTIDE SEQUENCE [LARGE SCALE GENOMIC DNA]</scope>
    <source>
        <strain evidence="16">CGMCC 4.1469</strain>
    </source>
</reference>
<keyword evidence="4 10" id="KW-0812">Transmembrane</keyword>
<protein>
    <submittedName>
        <fullName evidence="15">TonB-dependent receptor plug domain-containing protein</fullName>
    </submittedName>
</protein>
<evidence type="ECO:0000256" key="2">
    <source>
        <dbReference type="ARBA" id="ARBA00022448"/>
    </source>
</evidence>
<evidence type="ECO:0000313" key="15">
    <source>
        <dbReference type="EMBL" id="MFC5455152.1"/>
    </source>
</evidence>
<evidence type="ECO:0000259" key="14">
    <source>
        <dbReference type="Pfam" id="PF07715"/>
    </source>
</evidence>
<dbReference type="Proteomes" id="UP001596052">
    <property type="component" value="Unassembled WGS sequence"/>
</dbReference>
<keyword evidence="6 11" id="KW-0798">TonB box</keyword>
<keyword evidence="2 10" id="KW-0813">Transport</keyword>
<feature type="chain" id="PRO_5046163995" evidence="12">
    <location>
        <begin position="32"/>
        <end position="664"/>
    </location>
</feature>
<dbReference type="Gene3D" id="2.40.170.20">
    <property type="entry name" value="TonB-dependent receptor, beta-barrel domain"/>
    <property type="match status" value="1"/>
</dbReference>
<evidence type="ECO:0000256" key="3">
    <source>
        <dbReference type="ARBA" id="ARBA00022452"/>
    </source>
</evidence>
<gene>
    <name evidence="15" type="ORF">ACFQDI_09825</name>
</gene>
<dbReference type="Gene3D" id="2.170.130.10">
    <property type="entry name" value="TonB-dependent receptor, plug domain"/>
    <property type="match status" value="1"/>
</dbReference>
<dbReference type="InterPro" id="IPR012910">
    <property type="entry name" value="Plug_dom"/>
</dbReference>
<evidence type="ECO:0000256" key="12">
    <source>
        <dbReference type="SAM" id="SignalP"/>
    </source>
</evidence>
<keyword evidence="7 10" id="KW-0472">Membrane</keyword>
<comment type="caution">
    <text evidence="15">The sequence shown here is derived from an EMBL/GenBank/DDBJ whole genome shotgun (WGS) entry which is preliminary data.</text>
</comment>
<name>A0ABW0KRC5_9BACT</name>
<keyword evidence="16" id="KW-1185">Reference proteome</keyword>
<dbReference type="EMBL" id="JBHSMQ010000003">
    <property type="protein sequence ID" value="MFC5455152.1"/>
    <property type="molecule type" value="Genomic_DNA"/>
</dbReference>
<feature type="domain" description="TonB-dependent receptor-like beta-barrel" evidence="13">
    <location>
        <begin position="273"/>
        <end position="638"/>
    </location>
</feature>
<organism evidence="15 16">
    <name type="scientific">Prosthecobacter fluviatilis</name>
    <dbReference type="NCBI Taxonomy" id="445931"/>
    <lineage>
        <taxon>Bacteria</taxon>
        <taxon>Pseudomonadati</taxon>
        <taxon>Verrucomicrobiota</taxon>
        <taxon>Verrucomicrobiia</taxon>
        <taxon>Verrucomicrobiales</taxon>
        <taxon>Verrucomicrobiaceae</taxon>
        <taxon>Prosthecobacter</taxon>
    </lineage>
</organism>
<dbReference type="RefSeq" id="WP_377165951.1">
    <property type="nucleotide sequence ID" value="NZ_JBHSMQ010000003.1"/>
</dbReference>
<keyword evidence="9 10" id="KW-0998">Cell outer membrane</keyword>
<evidence type="ECO:0000256" key="7">
    <source>
        <dbReference type="ARBA" id="ARBA00023136"/>
    </source>
</evidence>
<proteinExistence type="inferred from homology"/>
<dbReference type="InterPro" id="IPR037066">
    <property type="entry name" value="Plug_dom_sf"/>
</dbReference>
<evidence type="ECO:0000256" key="5">
    <source>
        <dbReference type="ARBA" id="ARBA00022729"/>
    </source>
</evidence>
<evidence type="ECO:0000256" key="11">
    <source>
        <dbReference type="RuleBase" id="RU003357"/>
    </source>
</evidence>
<comment type="similarity">
    <text evidence="10 11">Belongs to the TonB-dependent receptor family.</text>
</comment>
<evidence type="ECO:0000313" key="16">
    <source>
        <dbReference type="Proteomes" id="UP001596052"/>
    </source>
</evidence>
<dbReference type="InterPro" id="IPR039426">
    <property type="entry name" value="TonB-dep_rcpt-like"/>
</dbReference>
<keyword evidence="8 15" id="KW-0675">Receptor</keyword>
<evidence type="ECO:0000256" key="1">
    <source>
        <dbReference type="ARBA" id="ARBA00004571"/>
    </source>
</evidence>
<evidence type="ECO:0000259" key="13">
    <source>
        <dbReference type="Pfam" id="PF00593"/>
    </source>
</evidence>
<feature type="domain" description="TonB-dependent receptor plug" evidence="14">
    <location>
        <begin position="55"/>
        <end position="154"/>
    </location>
</feature>
<evidence type="ECO:0000256" key="6">
    <source>
        <dbReference type="ARBA" id="ARBA00023077"/>
    </source>
</evidence>